<keyword evidence="7" id="KW-1185">Reference proteome</keyword>
<dbReference type="EMBL" id="JAFJMO010000016">
    <property type="protein sequence ID" value="KAJ8254338.1"/>
    <property type="molecule type" value="Genomic_DNA"/>
</dbReference>
<evidence type="ECO:0000259" key="5">
    <source>
        <dbReference type="PROSITE" id="PS51720"/>
    </source>
</evidence>
<feature type="domain" description="AIG1-type G" evidence="5">
    <location>
        <begin position="57"/>
        <end position="242"/>
    </location>
</feature>
<dbReference type="AlphaFoldDB" id="A0A9Q1D0G1"/>
<evidence type="ECO:0000313" key="7">
    <source>
        <dbReference type="Proteomes" id="UP001152803"/>
    </source>
</evidence>
<dbReference type="OrthoDB" id="8954335at2759"/>
<dbReference type="InterPro" id="IPR045058">
    <property type="entry name" value="GIMA/IAN/Toc"/>
</dbReference>
<evidence type="ECO:0000313" key="6">
    <source>
        <dbReference type="EMBL" id="KAJ8254338.1"/>
    </source>
</evidence>
<name>A0A9Q1D0G1_CONCO</name>
<keyword evidence="2" id="KW-0547">Nucleotide-binding</keyword>
<dbReference type="PROSITE" id="PS51720">
    <property type="entry name" value="G_AIG1"/>
    <property type="match status" value="2"/>
</dbReference>
<accession>A0A9Q1D0G1</accession>
<dbReference type="FunFam" id="3.40.50.300:FF:000366">
    <property type="entry name" value="GTPase, IMAP family member 2"/>
    <property type="match status" value="1"/>
</dbReference>
<evidence type="ECO:0000256" key="2">
    <source>
        <dbReference type="ARBA" id="ARBA00022741"/>
    </source>
</evidence>
<sequence length="604" mass="68893">MEKIEQMVEENGAGFLSCEIFQEPESAAPGGMEGSLMVTQQKMERKQKPQEMKVARGDPLNLVLFGRRGAGKTSAVNTILGQRESSVDPSPSSVCKRREGEVCGHLVTVVEMAADVTYETRQCASLCGSGVHAFLLVTPAGPLTDEDKAEITRIQELFGSRVTDYMLVLFIHGSTIAKPVLNFLQGSKDTQELLKMCGNRFFVFNNEDIVNNTMVPELMKAIEEMNKATKSYFSLDMYWEAQLERKDRKIRELEERIDGTLLGVEDKDHSSDCLRIVLMGKTGSGKSATGNTILQREEFQSESSMTSVTSCCQIKVGEVAGRRVAVVDTPGLFDTEVSNEVVQEEIAKCISYSAPGPHVFLIVLAIGRITQEEKETVQIIKSTFGNAVERFTIVVFTRGDDLKNESIESYIQRGDATIQNLIQDCGNRFHVFNNNAVTNITQVSELLDKIDMMVQKNGGGCYTNEMFQEAEFAIKKQCERILREKEQLQEKHEEEMKEMTRKMQEQQQKVEKHETCERKMLARLQEELKREQEEEIQKRKKEDQARRERAEKEKQEMTENYERRMNELTMKYDDARKKAEEFNEFKKKYVEECKLKPEKHCALL</sequence>
<evidence type="ECO:0000256" key="1">
    <source>
        <dbReference type="ARBA" id="ARBA00008535"/>
    </source>
</evidence>
<dbReference type="GO" id="GO:0005525">
    <property type="term" value="F:GTP binding"/>
    <property type="evidence" value="ECO:0007669"/>
    <property type="project" value="UniProtKB-KW"/>
</dbReference>
<reference evidence="6" key="1">
    <citation type="journal article" date="2023" name="Science">
        <title>Genome structures resolve the early diversification of teleost fishes.</title>
        <authorList>
            <person name="Parey E."/>
            <person name="Louis A."/>
            <person name="Montfort J."/>
            <person name="Bouchez O."/>
            <person name="Roques C."/>
            <person name="Iampietro C."/>
            <person name="Lluch J."/>
            <person name="Castinel A."/>
            <person name="Donnadieu C."/>
            <person name="Desvignes T."/>
            <person name="Floi Bucao C."/>
            <person name="Jouanno E."/>
            <person name="Wen M."/>
            <person name="Mejri S."/>
            <person name="Dirks R."/>
            <person name="Jansen H."/>
            <person name="Henkel C."/>
            <person name="Chen W.J."/>
            <person name="Zahm M."/>
            <person name="Cabau C."/>
            <person name="Klopp C."/>
            <person name="Thompson A.W."/>
            <person name="Robinson-Rechavi M."/>
            <person name="Braasch I."/>
            <person name="Lecointre G."/>
            <person name="Bobe J."/>
            <person name="Postlethwait J.H."/>
            <person name="Berthelot C."/>
            <person name="Roest Crollius H."/>
            <person name="Guiguen Y."/>
        </authorList>
    </citation>
    <scope>NUCLEOTIDE SEQUENCE</scope>
    <source>
        <strain evidence="6">Concon-B</strain>
    </source>
</reference>
<organism evidence="6 7">
    <name type="scientific">Conger conger</name>
    <name type="common">Conger eel</name>
    <name type="synonym">Muraena conger</name>
    <dbReference type="NCBI Taxonomy" id="82655"/>
    <lineage>
        <taxon>Eukaryota</taxon>
        <taxon>Metazoa</taxon>
        <taxon>Chordata</taxon>
        <taxon>Craniata</taxon>
        <taxon>Vertebrata</taxon>
        <taxon>Euteleostomi</taxon>
        <taxon>Actinopterygii</taxon>
        <taxon>Neopterygii</taxon>
        <taxon>Teleostei</taxon>
        <taxon>Anguilliformes</taxon>
        <taxon>Congridae</taxon>
        <taxon>Conger</taxon>
    </lineage>
</organism>
<dbReference type="SUPFAM" id="SSF52540">
    <property type="entry name" value="P-loop containing nucleoside triphosphate hydrolases"/>
    <property type="match status" value="2"/>
</dbReference>
<dbReference type="Gene3D" id="3.40.50.300">
    <property type="entry name" value="P-loop containing nucleotide triphosphate hydrolases"/>
    <property type="match status" value="2"/>
</dbReference>
<proteinExistence type="inferred from homology"/>
<dbReference type="PANTHER" id="PTHR10903:SF170">
    <property type="entry name" value="GTPASE IMAP FAMILY MEMBER 7"/>
    <property type="match status" value="1"/>
</dbReference>
<protein>
    <recommendedName>
        <fullName evidence="5">AIG1-type G domain-containing protein</fullName>
    </recommendedName>
</protein>
<dbReference type="Proteomes" id="UP001152803">
    <property type="component" value="Unassembled WGS sequence"/>
</dbReference>
<dbReference type="CDD" id="cd01852">
    <property type="entry name" value="AIG1"/>
    <property type="match status" value="1"/>
</dbReference>
<evidence type="ECO:0000256" key="4">
    <source>
        <dbReference type="SAM" id="MobiDB-lite"/>
    </source>
</evidence>
<dbReference type="InterPro" id="IPR027417">
    <property type="entry name" value="P-loop_NTPase"/>
</dbReference>
<gene>
    <name evidence="6" type="ORF">COCON_G00209500</name>
</gene>
<dbReference type="PANTHER" id="PTHR10903">
    <property type="entry name" value="GTPASE, IMAP FAMILY MEMBER-RELATED"/>
    <property type="match status" value="1"/>
</dbReference>
<feature type="domain" description="AIG1-type G" evidence="5">
    <location>
        <begin position="271"/>
        <end position="471"/>
    </location>
</feature>
<evidence type="ECO:0000256" key="3">
    <source>
        <dbReference type="ARBA" id="ARBA00023134"/>
    </source>
</evidence>
<comment type="similarity">
    <text evidence="1">Belongs to the TRAFAC class TrmE-Era-EngA-EngB-Septin-like GTPase superfamily. AIG1/Toc34/Toc159-like paraseptin GTPase family. IAN subfamily.</text>
</comment>
<feature type="region of interest" description="Disordered" evidence="4">
    <location>
        <begin position="535"/>
        <end position="565"/>
    </location>
</feature>
<dbReference type="InterPro" id="IPR006703">
    <property type="entry name" value="G_AIG1"/>
</dbReference>
<dbReference type="Pfam" id="PF04548">
    <property type="entry name" value="AIG1"/>
    <property type="match status" value="2"/>
</dbReference>
<keyword evidence="3" id="KW-0342">GTP-binding</keyword>
<comment type="caution">
    <text evidence="6">The sequence shown here is derived from an EMBL/GenBank/DDBJ whole genome shotgun (WGS) entry which is preliminary data.</text>
</comment>